<gene>
    <name evidence="2" type="ORF">NCTC10112_00214</name>
</gene>
<dbReference type="EMBL" id="LR214940">
    <property type="protein sequence ID" value="VEU55414.1"/>
    <property type="molecule type" value="Genomic_DNA"/>
</dbReference>
<proteinExistence type="predicted"/>
<reference evidence="2 3" key="1">
    <citation type="submission" date="2019-01" db="EMBL/GenBank/DDBJ databases">
        <authorList>
            <consortium name="Pathogen Informatics"/>
        </authorList>
    </citation>
    <scope>NUCLEOTIDE SEQUENCE [LARGE SCALE GENOMIC DNA]</scope>
    <source>
        <strain evidence="2 3">NCTC10112</strain>
    </source>
</reference>
<name>A0A448ZW71_METOS</name>
<keyword evidence="1" id="KW-1133">Transmembrane helix</keyword>
<dbReference type="Proteomes" id="UP000290482">
    <property type="component" value="Chromosome"/>
</dbReference>
<protein>
    <submittedName>
        <fullName evidence="2">Uncharacterized protein</fullName>
    </submittedName>
</protein>
<evidence type="ECO:0000256" key="1">
    <source>
        <dbReference type="SAM" id="Phobius"/>
    </source>
</evidence>
<dbReference type="AlphaFoldDB" id="A0A448ZW71"/>
<evidence type="ECO:0000313" key="2">
    <source>
        <dbReference type="EMBL" id="VEU55414.1"/>
    </source>
</evidence>
<feature type="transmembrane region" description="Helical" evidence="1">
    <location>
        <begin position="20"/>
        <end position="47"/>
    </location>
</feature>
<dbReference type="KEGG" id="mob:NCTC10112_00214"/>
<keyword evidence="1" id="KW-0812">Transmembrane</keyword>
<sequence length="83" mass="8983">MKNFIQVEKNKLKNYEGGFALTAFLSTLITTVIPGIISIAGSIVGVAKSGLSEKGEIKVKDQTYKWDNSTSSSMVSNGNFYCI</sequence>
<dbReference type="OrthoDB" id="399019at2"/>
<organism evidence="2 3">
    <name type="scientific">Metamycoplasma orale</name>
    <name type="common">Mycoplasma orale</name>
    <dbReference type="NCBI Taxonomy" id="2121"/>
    <lineage>
        <taxon>Bacteria</taxon>
        <taxon>Bacillati</taxon>
        <taxon>Mycoplasmatota</taxon>
        <taxon>Mycoplasmoidales</taxon>
        <taxon>Metamycoplasmataceae</taxon>
        <taxon>Metamycoplasma</taxon>
    </lineage>
</organism>
<dbReference type="RefSeq" id="WP_022936172.1">
    <property type="nucleotide sequence ID" value="NZ_LR214940.1"/>
</dbReference>
<keyword evidence="3" id="KW-1185">Reference proteome</keyword>
<evidence type="ECO:0000313" key="3">
    <source>
        <dbReference type="Proteomes" id="UP000290482"/>
    </source>
</evidence>
<keyword evidence="1" id="KW-0472">Membrane</keyword>
<accession>A0A448ZW71</accession>